<dbReference type="RefSeq" id="WP_344486599.1">
    <property type="nucleotide sequence ID" value="NZ_BAAAQF010000007.1"/>
</dbReference>
<reference evidence="1 2" key="1">
    <citation type="journal article" date="2019" name="Int. J. Syst. Evol. Microbiol.">
        <title>The Global Catalogue of Microorganisms (GCM) 10K type strain sequencing project: providing services to taxonomists for standard genome sequencing and annotation.</title>
        <authorList>
            <consortium name="The Broad Institute Genomics Platform"/>
            <consortium name="The Broad Institute Genome Sequencing Center for Infectious Disease"/>
            <person name="Wu L."/>
            <person name="Ma J."/>
        </authorList>
    </citation>
    <scope>NUCLEOTIDE SEQUENCE [LARGE SCALE GENOMIC DNA]</scope>
    <source>
        <strain evidence="1 2">JCM 16001</strain>
    </source>
</reference>
<protein>
    <submittedName>
        <fullName evidence="1">Uncharacterized protein</fullName>
    </submittedName>
</protein>
<dbReference type="Proteomes" id="UP001499851">
    <property type="component" value="Unassembled WGS sequence"/>
</dbReference>
<keyword evidence="2" id="KW-1185">Reference proteome</keyword>
<accession>A0ABN2GU50</accession>
<name>A0ABN2GU50_9ACTN</name>
<evidence type="ECO:0000313" key="2">
    <source>
        <dbReference type="Proteomes" id="UP001499851"/>
    </source>
</evidence>
<sequence length="124" mass="13138">MSGADVFSMTPEKVHEAVEVLFGIEAEIDTLTGGLRTETDSAATTFAAANCAIGDALTTASDFWCVQRVLGFTGLVGNLGEYLAVCAEQAVEIDDFTAHDFATLADLDRYPGRAAENASARPDW</sequence>
<organism evidence="1 2">
    <name type="scientific">Glycomyces endophyticus</name>
    <dbReference type="NCBI Taxonomy" id="480996"/>
    <lineage>
        <taxon>Bacteria</taxon>
        <taxon>Bacillati</taxon>
        <taxon>Actinomycetota</taxon>
        <taxon>Actinomycetes</taxon>
        <taxon>Glycomycetales</taxon>
        <taxon>Glycomycetaceae</taxon>
        <taxon>Glycomyces</taxon>
    </lineage>
</organism>
<comment type="caution">
    <text evidence="1">The sequence shown here is derived from an EMBL/GenBank/DDBJ whole genome shotgun (WGS) entry which is preliminary data.</text>
</comment>
<dbReference type="EMBL" id="BAAAQF010000007">
    <property type="protein sequence ID" value="GAA1676889.1"/>
    <property type="molecule type" value="Genomic_DNA"/>
</dbReference>
<gene>
    <name evidence="1" type="ORF">GCM10009830_24580</name>
</gene>
<evidence type="ECO:0000313" key="1">
    <source>
        <dbReference type="EMBL" id="GAA1676889.1"/>
    </source>
</evidence>
<proteinExistence type="predicted"/>